<organism evidence="9 10">
    <name type="scientific">Pseudarthrobacter phenanthrenivorans (strain DSM 18606 / JCM 16027 / LMG 23796 / Sphe3)</name>
    <name type="common">Arthrobacter phenanthrenivorans</name>
    <dbReference type="NCBI Taxonomy" id="930171"/>
    <lineage>
        <taxon>Bacteria</taxon>
        <taxon>Bacillati</taxon>
        <taxon>Actinomycetota</taxon>
        <taxon>Actinomycetes</taxon>
        <taxon>Micrococcales</taxon>
        <taxon>Micrococcaceae</taxon>
        <taxon>Pseudarthrobacter</taxon>
    </lineage>
</organism>
<feature type="transmembrane region" description="Helical" evidence="8">
    <location>
        <begin position="84"/>
        <end position="104"/>
    </location>
</feature>
<dbReference type="GO" id="GO:0022857">
    <property type="term" value="F:transmembrane transporter activity"/>
    <property type="evidence" value="ECO:0007669"/>
    <property type="project" value="InterPro"/>
</dbReference>
<name>F0M572_PSEPM</name>
<evidence type="ECO:0000256" key="5">
    <source>
        <dbReference type="ARBA" id="ARBA00022989"/>
    </source>
</evidence>
<comment type="subcellular location">
    <subcellularLocation>
        <location evidence="1 7">Cell membrane</location>
        <topology evidence="1 7">Multi-pass membrane protein</topology>
    </subcellularLocation>
</comment>
<evidence type="ECO:0000256" key="4">
    <source>
        <dbReference type="ARBA" id="ARBA00022692"/>
    </source>
</evidence>
<dbReference type="Gene3D" id="1.10.3730.20">
    <property type="match status" value="1"/>
</dbReference>
<dbReference type="SUPFAM" id="SSF103481">
    <property type="entry name" value="Multidrug resistance efflux transporter EmrE"/>
    <property type="match status" value="1"/>
</dbReference>
<accession>F0M572</accession>
<evidence type="ECO:0000313" key="10">
    <source>
        <dbReference type="Proteomes" id="UP000008639"/>
    </source>
</evidence>
<dbReference type="EMBL" id="CP002379">
    <property type="protein sequence ID" value="ADX74592.1"/>
    <property type="molecule type" value="Genomic_DNA"/>
</dbReference>
<dbReference type="HOGENOM" id="CLU_133067_0_3_11"/>
<evidence type="ECO:0000256" key="6">
    <source>
        <dbReference type="ARBA" id="ARBA00023136"/>
    </source>
</evidence>
<proteinExistence type="inferred from homology"/>
<dbReference type="GO" id="GO:0005886">
    <property type="term" value="C:plasma membrane"/>
    <property type="evidence" value="ECO:0007669"/>
    <property type="project" value="UniProtKB-SubCell"/>
</dbReference>
<sequence>MMWLLLAGAIITEVTATLLLRVASTGKRRWYVPVAVGYVLAFTLLTLTLDQGMSLGVAYGIWAAAGVALTAVGSRVFFKETITPVMMLGLGLIIGGVLLIELGAAH</sequence>
<comment type="similarity">
    <text evidence="7">Belongs to the drug/metabolite transporter (DMT) superfamily. Small multidrug resistance (SMR) (TC 2.A.7.1) family.</text>
</comment>
<dbReference type="Proteomes" id="UP000008639">
    <property type="component" value="Chromosome"/>
</dbReference>
<keyword evidence="6 8" id="KW-0472">Membrane</keyword>
<keyword evidence="2" id="KW-0813">Transport</keyword>
<feature type="transmembrane region" description="Helical" evidence="8">
    <location>
        <begin position="32"/>
        <end position="49"/>
    </location>
</feature>
<feature type="transmembrane region" description="Helical" evidence="8">
    <location>
        <begin position="56"/>
        <end position="78"/>
    </location>
</feature>
<dbReference type="eggNOG" id="COG2076">
    <property type="taxonomic scope" value="Bacteria"/>
</dbReference>
<evidence type="ECO:0000256" key="8">
    <source>
        <dbReference type="SAM" id="Phobius"/>
    </source>
</evidence>
<dbReference type="AlphaFoldDB" id="F0M572"/>
<keyword evidence="3" id="KW-1003">Cell membrane</keyword>
<dbReference type="InterPro" id="IPR037185">
    <property type="entry name" value="EmrE-like"/>
</dbReference>
<gene>
    <name evidence="9" type="ordered locus">Asphe3_34900</name>
</gene>
<evidence type="ECO:0000313" key="9">
    <source>
        <dbReference type="EMBL" id="ADX74592.1"/>
    </source>
</evidence>
<reference evidence="9 10" key="1">
    <citation type="journal article" date="2011" name="Stand. Genomic Sci.">
        <title>Complete genome sequence of Arthrobacter phenanthrenivorans type strain (Sphe3).</title>
        <authorList>
            <person name="Kallimanis A."/>
            <person name="Labutti K.M."/>
            <person name="Lapidus A."/>
            <person name="Clum A."/>
            <person name="Lykidis A."/>
            <person name="Mavromatis K."/>
            <person name="Pagani I."/>
            <person name="Liolios K."/>
            <person name="Ivanova N."/>
            <person name="Goodwin L."/>
            <person name="Pitluck S."/>
            <person name="Chen A."/>
            <person name="Palaniappan K."/>
            <person name="Markowitz V."/>
            <person name="Bristow J."/>
            <person name="Velentzas A.D."/>
            <person name="Perisynakis A."/>
            <person name="Ouzounis C.C."/>
            <person name="Kyrpides N.C."/>
            <person name="Koukkou A.I."/>
            <person name="Drainas C."/>
        </authorList>
    </citation>
    <scope>NUCLEOTIDE SEQUENCE [LARGE SCALE GENOMIC DNA]</scope>
    <source>
        <strain evidence="10">DSM 18606 / JCM 16027 / LMG 23796 / Sphe3</strain>
    </source>
</reference>
<evidence type="ECO:0000256" key="7">
    <source>
        <dbReference type="RuleBase" id="RU003942"/>
    </source>
</evidence>
<evidence type="ECO:0000256" key="3">
    <source>
        <dbReference type="ARBA" id="ARBA00022475"/>
    </source>
</evidence>
<protein>
    <submittedName>
        <fullName evidence="9">Cation/cationic drug transporter</fullName>
    </submittedName>
</protein>
<dbReference type="RefSeq" id="WP_013602478.1">
    <property type="nucleotide sequence ID" value="NC_015145.1"/>
</dbReference>
<keyword evidence="5 8" id="KW-1133">Transmembrane helix</keyword>
<dbReference type="Pfam" id="PF00893">
    <property type="entry name" value="Multi_Drug_Res"/>
    <property type="match status" value="1"/>
</dbReference>
<dbReference type="InterPro" id="IPR000390">
    <property type="entry name" value="Small_drug/metabolite_transptr"/>
</dbReference>
<evidence type="ECO:0000256" key="1">
    <source>
        <dbReference type="ARBA" id="ARBA00004651"/>
    </source>
</evidence>
<dbReference type="InterPro" id="IPR045324">
    <property type="entry name" value="Small_multidrug_res"/>
</dbReference>
<dbReference type="STRING" id="930171.Asphe3_34900"/>
<dbReference type="PANTHER" id="PTHR30561:SF1">
    <property type="entry name" value="MULTIDRUG TRANSPORTER EMRE"/>
    <property type="match status" value="1"/>
</dbReference>
<keyword evidence="4 7" id="KW-0812">Transmembrane</keyword>
<evidence type="ECO:0000256" key="2">
    <source>
        <dbReference type="ARBA" id="ARBA00022448"/>
    </source>
</evidence>
<dbReference type="KEGG" id="apn:Asphe3_34900"/>
<dbReference type="PANTHER" id="PTHR30561">
    <property type="entry name" value="SMR FAMILY PROTON-DEPENDENT DRUG EFFLUX TRANSPORTER SUGE"/>
    <property type="match status" value="1"/>
</dbReference>